<keyword evidence="1" id="KW-1133">Transmembrane helix</keyword>
<feature type="signal peptide" evidence="2">
    <location>
        <begin position="1"/>
        <end position="34"/>
    </location>
</feature>
<reference evidence="3 4" key="1">
    <citation type="submission" date="2019-08" db="EMBL/GenBank/DDBJ databases">
        <authorList>
            <person name="Dhanesh K."/>
            <person name="Kumar G."/>
            <person name="Sasikala C."/>
            <person name="Venkata Ramana C."/>
        </authorList>
    </citation>
    <scope>NUCLEOTIDE SEQUENCE [LARGE SCALE GENOMIC DNA]</scope>
    <source>
        <strain evidence="3 4">JC645</strain>
    </source>
</reference>
<keyword evidence="4" id="KW-1185">Reference proteome</keyword>
<sequence length="85" mass="8669">MKPSATSSPSNRISRTATGLSVVMACLCPATASAHSSVLPHQHAAGLEGDLALLPIVLATAALIGVVGLAIILQRTKRAGEENQR</sequence>
<feature type="transmembrane region" description="Helical" evidence="1">
    <location>
        <begin position="52"/>
        <end position="73"/>
    </location>
</feature>
<proteinExistence type="predicted"/>
<comment type="caution">
    <text evidence="3">The sequence shown here is derived from an EMBL/GenBank/DDBJ whole genome shotgun (WGS) entry which is preliminary data.</text>
</comment>
<evidence type="ECO:0000313" key="3">
    <source>
        <dbReference type="EMBL" id="KAA5546142.1"/>
    </source>
</evidence>
<keyword evidence="2" id="KW-0732">Signal</keyword>
<dbReference type="AlphaFoldDB" id="A0A5M6DIU2"/>
<dbReference type="PROSITE" id="PS51257">
    <property type="entry name" value="PROKAR_LIPOPROTEIN"/>
    <property type="match status" value="1"/>
</dbReference>
<keyword evidence="1" id="KW-0812">Transmembrane</keyword>
<evidence type="ECO:0000256" key="2">
    <source>
        <dbReference type="SAM" id="SignalP"/>
    </source>
</evidence>
<dbReference type="EMBL" id="VWOX01000002">
    <property type="protein sequence ID" value="KAA5546142.1"/>
    <property type="molecule type" value="Genomic_DNA"/>
</dbReference>
<feature type="chain" id="PRO_5024379067" evidence="2">
    <location>
        <begin position="35"/>
        <end position="85"/>
    </location>
</feature>
<name>A0A5M6DIU2_9BACT</name>
<gene>
    <name evidence="3" type="ORF">FYK55_04395</name>
</gene>
<dbReference type="Proteomes" id="UP000324479">
    <property type="component" value="Unassembled WGS sequence"/>
</dbReference>
<accession>A0A5M6DIU2</accession>
<keyword evidence="1" id="KW-0472">Membrane</keyword>
<organism evidence="3 4">
    <name type="scientific">Roseiconus nitratireducens</name>
    <dbReference type="NCBI Taxonomy" id="2605748"/>
    <lineage>
        <taxon>Bacteria</taxon>
        <taxon>Pseudomonadati</taxon>
        <taxon>Planctomycetota</taxon>
        <taxon>Planctomycetia</taxon>
        <taxon>Pirellulales</taxon>
        <taxon>Pirellulaceae</taxon>
        <taxon>Roseiconus</taxon>
    </lineage>
</organism>
<dbReference type="RefSeq" id="WP_150075149.1">
    <property type="nucleotide sequence ID" value="NZ_VWOX01000002.1"/>
</dbReference>
<evidence type="ECO:0000313" key="4">
    <source>
        <dbReference type="Proteomes" id="UP000324479"/>
    </source>
</evidence>
<evidence type="ECO:0000256" key="1">
    <source>
        <dbReference type="SAM" id="Phobius"/>
    </source>
</evidence>
<protein>
    <submittedName>
        <fullName evidence="3">Uncharacterized protein</fullName>
    </submittedName>
</protein>